<evidence type="ECO:0000313" key="3">
    <source>
        <dbReference type="EMBL" id="RFC53377.1"/>
    </source>
</evidence>
<dbReference type="OrthoDB" id="594443at2"/>
<dbReference type="PANTHER" id="PTHR42208">
    <property type="entry name" value="HEAVY METAL TRANSPORTER-RELATED"/>
    <property type="match status" value="1"/>
</dbReference>
<dbReference type="RefSeq" id="WP_116881769.1">
    <property type="nucleotide sequence ID" value="NZ_QURB01000009.1"/>
</dbReference>
<feature type="domain" description="Urease accessory protein UreH-like transmembrane" evidence="2">
    <location>
        <begin position="4"/>
        <end position="202"/>
    </location>
</feature>
<sequence length="235" mass="25918">MFWAAITLGLLANLHCIGMCGPIALALPIGNLSKIQKVFSVLTYNFGRIVVYAFLGAGFGLFGYGLKLIGILQILSIILGVFLIFQALIQFNIIKFTKPNITGKALNFLKKGFNNQFKKRSIDAFFMMGVFNGLLPCGMVYTALIASLLLGSWLEGFSFMFFYGIGTLPVMISLPFIGNFFGQQLRAYYQKVLPYTLLILGIIFVLRGANLGIPYLSPAIDTNAKPYPAQTINCY</sequence>
<evidence type="ECO:0000259" key="2">
    <source>
        <dbReference type="Pfam" id="PF13386"/>
    </source>
</evidence>
<accession>A0A3E1EUZ7</accession>
<evidence type="ECO:0000256" key="1">
    <source>
        <dbReference type="SAM" id="Phobius"/>
    </source>
</evidence>
<protein>
    <submittedName>
        <fullName evidence="3">Sulfite exporter TauE/SafE family protein</fullName>
    </submittedName>
</protein>
<dbReference type="Pfam" id="PF13386">
    <property type="entry name" value="DsbD_2"/>
    <property type="match status" value="1"/>
</dbReference>
<proteinExistence type="predicted"/>
<dbReference type="Proteomes" id="UP000257127">
    <property type="component" value="Unassembled WGS sequence"/>
</dbReference>
<dbReference type="PANTHER" id="PTHR42208:SF1">
    <property type="entry name" value="HEAVY METAL TRANSPORTER"/>
    <property type="match status" value="1"/>
</dbReference>
<keyword evidence="1" id="KW-0472">Membrane</keyword>
<dbReference type="AlphaFoldDB" id="A0A3E1EUZ7"/>
<keyword evidence="1" id="KW-1133">Transmembrane helix</keyword>
<feature type="transmembrane region" description="Helical" evidence="1">
    <location>
        <begin position="125"/>
        <end position="154"/>
    </location>
</feature>
<reference evidence="3 4" key="1">
    <citation type="submission" date="2018-08" db="EMBL/GenBank/DDBJ databases">
        <title>The draft genome squence of Brumimicrobium sp. N62.</title>
        <authorList>
            <person name="Du Z.-J."/>
            <person name="Luo H.-R."/>
        </authorList>
    </citation>
    <scope>NUCLEOTIDE SEQUENCE [LARGE SCALE GENOMIC DNA]</scope>
    <source>
        <strain evidence="3 4">N62</strain>
    </source>
</reference>
<feature type="transmembrane region" description="Helical" evidence="1">
    <location>
        <begin position="193"/>
        <end position="216"/>
    </location>
</feature>
<organism evidence="3 4">
    <name type="scientific">Brumimicrobium aurantiacum</name>
    <dbReference type="NCBI Taxonomy" id="1737063"/>
    <lineage>
        <taxon>Bacteria</taxon>
        <taxon>Pseudomonadati</taxon>
        <taxon>Bacteroidota</taxon>
        <taxon>Flavobacteriia</taxon>
        <taxon>Flavobacteriales</taxon>
        <taxon>Crocinitomicaceae</taxon>
        <taxon>Brumimicrobium</taxon>
    </lineage>
</organism>
<comment type="caution">
    <text evidence="3">The sequence shown here is derived from an EMBL/GenBank/DDBJ whole genome shotgun (WGS) entry which is preliminary data.</text>
</comment>
<dbReference type="EMBL" id="QURB01000009">
    <property type="protein sequence ID" value="RFC53377.1"/>
    <property type="molecule type" value="Genomic_DNA"/>
</dbReference>
<gene>
    <name evidence="3" type="ORF">DXU93_13165</name>
</gene>
<name>A0A3E1EUZ7_9FLAO</name>
<feature type="transmembrane region" description="Helical" evidence="1">
    <location>
        <begin position="68"/>
        <end position="89"/>
    </location>
</feature>
<evidence type="ECO:0000313" key="4">
    <source>
        <dbReference type="Proteomes" id="UP000257127"/>
    </source>
</evidence>
<dbReference type="InterPro" id="IPR039447">
    <property type="entry name" value="UreH-like_TM_dom"/>
</dbReference>
<feature type="transmembrane region" description="Helical" evidence="1">
    <location>
        <begin position="6"/>
        <end position="29"/>
    </location>
</feature>
<feature type="transmembrane region" description="Helical" evidence="1">
    <location>
        <begin position="160"/>
        <end position="181"/>
    </location>
</feature>
<keyword evidence="4" id="KW-1185">Reference proteome</keyword>
<keyword evidence="1" id="KW-0812">Transmembrane</keyword>
<feature type="transmembrane region" description="Helical" evidence="1">
    <location>
        <begin position="41"/>
        <end position="62"/>
    </location>
</feature>